<dbReference type="PANTHER" id="PTHR36919">
    <property type="entry name" value="BLR1215 PROTEIN"/>
    <property type="match status" value="1"/>
</dbReference>
<proteinExistence type="predicted"/>
<protein>
    <submittedName>
        <fullName evidence="2">Uncharacterized conserved protein, DUF2147 family</fullName>
    </submittedName>
</protein>
<evidence type="ECO:0000259" key="1">
    <source>
        <dbReference type="Pfam" id="PF09917"/>
    </source>
</evidence>
<dbReference type="Pfam" id="PF09917">
    <property type="entry name" value="DUF2147"/>
    <property type="match status" value="1"/>
</dbReference>
<dbReference type="EMBL" id="FZPD01000005">
    <property type="protein sequence ID" value="SNT26359.1"/>
    <property type="molecule type" value="Genomic_DNA"/>
</dbReference>
<dbReference type="PANTHER" id="PTHR36919:SF3">
    <property type="entry name" value="BLL5882 PROTEIN"/>
    <property type="match status" value="1"/>
</dbReference>
<feature type="domain" description="DUF2147" evidence="1">
    <location>
        <begin position="35"/>
        <end position="149"/>
    </location>
</feature>
<evidence type="ECO:0000313" key="2">
    <source>
        <dbReference type="EMBL" id="SNT26359.1"/>
    </source>
</evidence>
<gene>
    <name evidence="2" type="ORF">SAMN05421640_3031</name>
</gene>
<dbReference type="InterPro" id="IPR019223">
    <property type="entry name" value="DUF2147"/>
</dbReference>
<dbReference type="Gene3D" id="2.40.128.520">
    <property type="match status" value="1"/>
</dbReference>
<organism evidence="2 3">
    <name type="scientific">Ekhidna lutea</name>
    <dbReference type="NCBI Taxonomy" id="447679"/>
    <lineage>
        <taxon>Bacteria</taxon>
        <taxon>Pseudomonadati</taxon>
        <taxon>Bacteroidota</taxon>
        <taxon>Cytophagia</taxon>
        <taxon>Cytophagales</taxon>
        <taxon>Reichenbachiellaceae</taxon>
        <taxon>Ekhidna</taxon>
    </lineage>
</organism>
<sequence length="155" mass="17696">MNDLLGQTKFGTMKISITLLALFAATTLYSQSIVGKWKTIDDESGKPRSVVEIYEKGGKYFGKIVKLYREPGEDPDPICEECGDHRAGQKVIGMEIISDMKYDKGDNEYRKGEILDPENGNIYDCKLWVEDGNLKVRGYLLFFYRTQTWLPYSGE</sequence>
<evidence type="ECO:0000313" key="3">
    <source>
        <dbReference type="Proteomes" id="UP000198393"/>
    </source>
</evidence>
<accession>A0A239L9J4</accession>
<dbReference type="AlphaFoldDB" id="A0A239L9J4"/>
<dbReference type="Proteomes" id="UP000198393">
    <property type="component" value="Unassembled WGS sequence"/>
</dbReference>
<name>A0A239L9J4_EKHLU</name>
<reference evidence="2 3" key="1">
    <citation type="submission" date="2017-06" db="EMBL/GenBank/DDBJ databases">
        <authorList>
            <person name="Kim H.J."/>
            <person name="Triplett B.A."/>
        </authorList>
    </citation>
    <scope>NUCLEOTIDE SEQUENCE [LARGE SCALE GENOMIC DNA]</scope>
    <source>
        <strain evidence="2 3">DSM 19307</strain>
    </source>
</reference>
<keyword evidence="3" id="KW-1185">Reference proteome</keyword>